<sequence>MKLKMTKEEALQKIDEWGLPGFVKSHAVAFIISKKGAISIGELIAFVAVVIVLYIMTIILGNLEGPMTDAVANTSMAGIAASIQTTSASAMGLAGILPIIAVAVIMLGAVQMLRGGGGQ</sequence>
<feature type="transmembrane region" description="Helical" evidence="1">
    <location>
        <begin position="43"/>
        <end position="63"/>
    </location>
</feature>
<keyword evidence="1" id="KW-0472">Membrane</keyword>
<dbReference type="KEGG" id="mmd:GYY_02525"/>
<dbReference type="RefSeq" id="WP_013998896.1">
    <property type="nucleotide sequence ID" value="NC_015847.1"/>
</dbReference>
<feature type="transmembrane region" description="Helical" evidence="1">
    <location>
        <begin position="83"/>
        <end position="110"/>
    </location>
</feature>
<dbReference type="Proteomes" id="UP000008889">
    <property type="component" value="Chromosome"/>
</dbReference>
<proteinExistence type="predicted"/>
<evidence type="ECO:0000313" key="3">
    <source>
        <dbReference type="Proteomes" id="UP000008889"/>
    </source>
</evidence>
<dbReference type="PATRIC" id="fig|1053692.7.peg.498"/>
<protein>
    <submittedName>
        <fullName evidence="2">Uncharacterized protein</fullName>
    </submittedName>
</protein>
<dbReference type="EMBL" id="CP002913">
    <property type="protein sequence ID" value="AEK19388.1"/>
    <property type="molecule type" value="Genomic_DNA"/>
</dbReference>
<reference evidence="2 3" key="1">
    <citation type="journal article" date="2011" name="J. Bacteriol.">
        <title>Complete Genome Sequence of a Nonculturable Methanococcus maripaludis Strain Extracted in a Metagenomic Survey of Petroleum Reservoir Fluids.</title>
        <authorList>
            <person name="Wang X."/>
            <person name="Greenfield P."/>
            <person name="Li D."/>
            <person name="Hendry P."/>
            <person name="Volk H."/>
            <person name="Sutherland T.D."/>
        </authorList>
    </citation>
    <scope>NUCLEOTIDE SEQUENCE [LARGE SCALE GENOMIC DNA]</scope>
    <source>
        <strain evidence="2 3">X1</strain>
    </source>
</reference>
<accession>G0H3J8</accession>
<gene>
    <name evidence="2" type="ORF">GYY_02525</name>
</gene>
<name>G0H3J8_METMI</name>
<evidence type="ECO:0000313" key="2">
    <source>
        <dbReference type="EMBL" id="AEK19388.1"/>
    </source>
</evidence>
<dbReference type="GeneID" id="10981933"/>
<keyword evidence="1" id="KW-0812">Transmembrane</keyword>
<keyword evidence="1" id="KW-1133">Transmembrane helix</keyword>
<evidence type="ECO:0000256" key="1">
    <source>
        <dbReference type="SAM" id="Phobius"/>
    </source>
</evidence>
<dbReference type="HOGENOM" id="CLU_2056075_0_0_2"/>
<organism evidence="3">
    <name type="scientific">Methanococcus maripaludis X1</name>
    <dbReference type="NCBI Taxonomy" id="1053692"/>
    <lineage>
        <taxon>Archaea</taxon>
        <taxon>Methanobacteriati</taxon>
        <taxon>Methanobacteriota</taxon>
        <taxon>Methanomada group</taxon>
        <taxon>Methanococci</taxon>
        <taxon>Methanococcales</taxon>
        <taxon>Methanococcaceae</taxon>
        <taxon>Methanococcus</taxon>
    </lineage>
</organism>
<dbReference type="AlphaFoldDB" id="G0H3J8"/>